<dbReference type="GO" id="GO:0043709">
    <property type="term" value="P:cell adhesion involved in single-species biofilm formation"/>
    <property type="evidence" value="ECO:0007669"/>
    <property type="project" value="TreeGrafter"/>
</dbReference>
<keyword evidence="4" id="KW-0812">Transmembrane</keyword>
<dbReference type="PROSITE" id="PS50887">
    <property type="entry name" value="GGDEF"/>
    <property type="match status" value="1"/>
</dbReference>
<dbReference type="GO" id="GO:0052621">
    <property type="term" value="F:diguanylate cyclase activity"/>
    <property type="evidence" value="ECO:0007669"/>
    <property type="project" value="UniProtKB-EC"/>
</dbReference>
<dbReference type="InterPro" id="IPR007894">
    <property type="entry name" value="MASE2"/>
</dbReference>
<proteinExistence type="predicted"/>
<evidence type="ECO:0000313" key="7">
    <source>
        <dbReference type="Proteomes" id="UP000268033"/>
    </source>
</evidence>
<accession>A0A3N1P8C5</accession>
<dbReference type="SUPFAM" id="SSF55073">
    <property type="entry name" value="Nucleotide cyclase"/>
    <property type="match status" value="1"/>
</dbReference>
<dbReference type="SMART" id="SM00267">
    <property type="entry name" value="GGDEF"/>
    <property type="match status" value="1"/>
</dbReference>
<dbReference type="GO" id="GO:0005886">
    <property type="term" value="C:plasma membrane"/>
    <property type="evidence" value="ECO:0007669"/>
    <property type="project" value="TreeGrafter"/>
</dbReference>
<sequence>MKGNSLDLARRAYLLRIMGLGLGALAMAAVLWEGATAWWLWGLLLLHGFIWPHLAFLRTLLRRSALRAERQHLLADALLGAAWLPLIGFNALPSVLVWVLLAANLLVAGGPVLLAKAVAGQLLVVGAMLLAGVGHWQWQTSAFELLSCLPLLLCYPLLWALLSYLGADKPGNGELAIEGGPASIYPMSDWERLVELRFLQCQGDLAAASIILLDMSQARRRRGEQWSSTQMRQLANILALQMRGGDKLGLWGNKGLGLLLPGTRLDAAVVIAERIRQQLTELSRDQGQLGLCAGVAGFSPALRDHHGWLAQAELRLSKAKEAGRNRVVAA</sequence>
<feature type="domain" description="GGDEF" evidence="5">
    <location>
        <begin position="206"/>
        <end position="330"/>
    </location>
</feature>
<dbReference type="AlphaFoldDB" id="A0A3N1P8C5"/>
<dbReference type="Pfam" id="PF05230">
    <property type="entry name" value="MASE2"/>
    <property type="match status" value="1"/>
</dbReference>
<dbReference type="PANTHER" id="PTHR45138">
    <property type="entry name" value="REGULATORY COMPONENTS OF SENSORY TRANSDUCTION SYSTEM"/>
    <property type="match status" value="1"/>
</dbReference>
<dbReference type="InterPro" id="IPR000160">
    <property type="entry name" value="GGDEF_dom"/>
</dbReference>
<dbReference type="STRING" id="584787.GCA_001247655_00615"/>
<dbReference type="Proteomes" id="UP000268033">
    <property type="component" value="Unassembled WGS sequence"/>
</dbReference>
<keyword evidence="4" id="KW-1133">Transmembrane helix</keyword>
<feature type="transmembrane region" description="Helical" evidence="4">
    <location>
        <begin position="145"/>
        <end position="165"/>
    </location>
</feature>
<keyword evidence="7" id="KW-1185">Reference proteome</keyword>
<feature type="transmembrane region" description="Helical" evidence="4">
    <location>
        <begin position="38"/>
        <end position="61"/>
    </location>
</feature>
<dbReference type="PANTHER" id="PTHR45138:SF24">
    <property type="entry name" value="DIGUANYLATE CYCLASE DGCC-RELATED"/>
    <property type="match status" value="1"/>
</dbReference>
<evidence type="ECO:0000256" key="4">
    <source>
        <dbReference type="SAM" id="Phobius"/>
    </source>
</evidence>
<evidence type="ECO:0000256" key="1">
    <source>
        <dbReference type="ARBA" id="ARBA00004665"/>
    </source>
</evidence>
<keyword evidence="4" id="KW-0472">Membrane</keyword>
<name>A0A3N1P8C5_9GAMM</name>
<dbReference type="NCBIfam" id="TIGR00254">
    <property type="entry name" value="GGDEF"/>
    <property type="match status" value="1"/>
</dbReference>
<feature type="transmembrane region" description="Helical" evidence="4">
    <location>
        <begin position="113"/>
        <end position="133"/>
    </location>
</feature>
<comment type="pathway">
    <text evidence="1">Purine metabolism; 3',5'-cyclic di-GMP biosynthesis.</text>
</comment>
<dbReference type="GO" id="GO:1902201">
    <property type="term" value="P:negative regulation of bacterial-type flagellum-dependent cell motility"/>
    <property type="evidence" value="ECO:0007669"/>
    <property type="project" value="TreeGrafter"/>
</dbReference>
<reference evidence="6 7" key="1">
    <citation type="submission" date="2018-11" db="EMBL/GenBank/DDBJ databases">
        <title>Genomic Encyclopedia of Type Strains, Phase IV (KMG-IV): sequencing the most valuable type-strain genomes for metagenomic binning, comparative biology and taxonomic classification.</title>
        <authorList>
            <person name="Goeker M."/>
        </authorList>
    </citation>
    <scope>NUCLEOTIDE SEQUENCE [LARGE SCALE GENOMIC DNA]</scope>
    <source>
        <strain evidence="6 7">DSM 21945</strain>
    </source>
</reference>
<evidence type="ECO:0000313" key="6">
    <source>
        <dbReference type="EMBL" id="ROQ24309.1"/>
    </source>
</evidence>
<dbReference type="RefSeq" id="WP_123422027.1">
    <property type="nucleotide sequence ID" value="NZ_RJUL01000007.1"/>
</dbReference>
<gene>
    <name evidence="6" type="ORF">EDC28_107191</name>
</gene>
<dbReference type="InterPro" id="IPR029787">
    <property type="entry name" value="Nucleotide_cyclase"/>
</dbReference>
<comment type="caution">
    <text evidence="6">The sequence shown here is derived from an EMBL/GenBank/DDBJ whole genome shotgun (WGS) entry which is preliminary data.</text>
</comment>
<feature type="transmembrane region" description="Helical" evidence="4">
    <location>
        <begin position="12"/>
        <end position="32"/>
    </location>
</feature>
<organism evidence="6 7">
    <name type="scientific">Gallaecimonas pentaromativorans</name>
    <dbReference type="NCBI Taxonomy" id="584787"/>
    <lineage>
        <taxon>Bacteria</taxon>
        <taxon>Pseudomonadati</taxon>
        <taxon>Pseudomonadota</taxon>
        <taxon>Gammaproteobacteria</taxon>
        <taxon>Enterobacterales</taxon>
        <taxon>Gallaecimonadaceae</taxon>
        <taxon>Gallaecimonas</taxon>
    </lineage>
</organism>
<dbReference type="EC" id="2.7.7.65" evidence="2"/>
<dbReference type="InterPro" id="IPR050469">
    <property type="entry name" value="Diguanylate_Cyclase"/>
</dbReference>
<evidence type="ECO:0000256" key="2">
    <source>
        <dbReference type="ARBA" id="ARBA00012528"/>
    </source>
</evidence>
<protein>
    <recommendedName>
        <fullName evidence="2">diguanylate cyclase</fullName>
        <ecNumber evidence="2">2.7.7.65</ecNumber>
    </recommendedName>
</protein>
<feature type="transmembrane region" description="Helical" evidence="4">
    <location>
        <begin position="73"/>
        <end position="101"/>
    </location>
</feature>
<dbReference type="Gene3D" id="3.30.70.270">
    <property type="match status" value="1"/>
</dbReference>
<comment type="catalytic activity">
    <reaction evidence="3">
        <text>2 GTP = 3',3'-c-di-GMP + 2 diphosphate</text>
        <dbReference type="Rhea" id="RHEA:24898"/>
        <dbReference type="ChEBI" id="CHEBI:33019"/>
        <dbReference type="ChEBI" id="CHEBI:37565"/>
        <dbReference type="ChEBI" id="CHEBI:58805"/>
        <dbReference type="EC" id="2.7.7.65"/>
    </reaction>
</comment>
<dbReference type="InterPro" id="IPR043128">
    <property type="entry name" value="Rev_trsase/Diguanyl_cyclase"/>
</dbReference>
<dbReference type="Pfam" id="PF00990">
    <property type="entry name" value="GGDEF"/>
    <property type="match status" value="1"/>
</dbReference>
<evidence type="ECO:0000259" key="5">
    <source>
        <dbReference type="PROSITE" id="PS50887"/>
    </source>
</evidence>
<evidence type="ECO:0000256" key="3">
    <source>
        <dbReference type="ARBA" id="ARBA00034247"/>
    </source>
</evidence>
<dbReference type="EMBL" id="RJUL01000007">
    <property type="protein sequence ID" value="ROQ24309.1"/>
    <property type="molecule type" value="Genomic_DNA"/>
</dbReference>